<evidence type="ECO:0000259" key="3">
    <source>
        <dbReference type="Pfam" id="PF05368"/>
    </source>
</evidence>
<comment type="similarity">
    <text evidence="1">Belongs to the NmrA-type oxidoreductase family.</text>
</comment>
<accession>A0A1G9JLG6</accession>
<dbReference type="RefSeq" id="WP_089727148.1">
    <property type="nucleotide sequence ID" value="NZ_FNGI01000003.1"/>
</dbReference>
<evidence type="ECO:0000313" key="5">
    <source>
        <dbReference type="Proteomes" id="UP000198654"/>
    </source>
</evidence>
<dbReference type="InterPro" id="IPR036291">
    <property type="entry name" value="NAD(P)-bd_dom_sf"/>
</dbReference>
<evidence type="ECO:0000313" key="4">
    <source>
        <dbReference type="EMBL" id="SDL38085.1"/>
    </source>
</evidence>
<gene>
    <name evidence="4" type="ORF">SAMN05661010_01510</name>
</gene>
<dbReference type="STRING" id="119000.SAMN05661010_01510"/>
<dbReference type="PANTHER" id="PTHR42748">
    <property type="entry name" value="NITROGEN METABOLITE REPRESSION PROTEIN NMRA FAMILY MEMBER"/>
    <property type="match status" value="1"/>
</dbReference>
<reference evidence="4 5" key="1">
    <citation type="submission" date="2016-10" db="EMBL/GenBank/DDBJ databases">
        <authorList>
            <person name="de Groot N.N."/>
        </authorList>
    </citation>
    <scope>NUCLEOTIDE SEQUENCE [LARGE SCALE GENOMIC DNA]</scope>
    <source>
        <strain evidence="4 5">DSM 14789</strain>
    </source>
</reference>
<dbReference type="InterPro" id="IPR051164">
    <property type="entry name" value="NmrA-like_oxidored"/>
</dbReference>
<dbReference type="Gene3D" id="3.40.50.720">
    <property type="entry name" value="NAD(P)-binding Rossmann-like Domain"/>
    <property type="match status" value="1"/>
</dbReference>
<protein>
    <submittedName>
        <fullName evidence="4">Uncharacterized conserved protein YbjT, contains NAD(P)-binding and DUF2867 domains</fullName>
    </submittedName>
</protein>
<keyword evidence="5" id="KW-1185">Reference proteome</keyword>
<evidence type="ECO:0000256" key="1">
    <source>
        <dbReference type="ARBA" id="ARBA00006328"/>
    </source>
</evidence>
<organism evidence="4 5">
    <name type="scientific">Modicisalibacter muralis</name>
    <dbReference type="NCBI Taxonomy" id="119000"/>
    <lineage>
        <taxon>Bacteria</taxon>
        <taxon>Pseudomonadati</taxon>
        <taxon>Pseudomonadota</taxon>
        <taxon>Gammaproteobacteria</taxon>
        <taxon>Oceanospirillales</taxon>
        <taxon>Halomonadaceae</taxon>
        <taxon>Modicisalibacter</taxon>
    </lineage>
</organism>
<dbReference type="EMBL" id="FNGI01000003">
    <property type="protein sequence ID" value="SDL38085.1"/>
    <property type="molecule type" value="Genomic_DNA"/>
</dbReference>
<evidence type="ECO:0000256" key="2">
    <source>
        <dbReference type="ARBA" id="ARBA00022857"/>
    </source>
</evidence>
<dbReference type="InterPro" id="IPR008030">
    <property type="entry name" value="NmrA-like"/>
</dbReference>
<dbReference type="OrthoDB" id="9798669at2"/>
<dbReference type="AlphaFoldDB" id="A0A1G9JLG6"/>
<name>A0A1G9JLG6_9GAMM</name>
<proteinExistence type="inferred from homology"/>
<dbReference type="Gene3D" id="3.90.25.10">
    <property type="entry name" value="UDP-galactose 4-epimerase, domain 1"/>
    <property type="match status" value="1"/>
</dbReference>
<sequence>MKDRKQTIVVVGASGQQGQGVVDELKADGAFQVRAITRQPERYRGMADEVIYADLDRPESLSKAFRGAYGVYAVTNAWQSGTDEIAQSRAMIAAAKENGVRHFVWSTLPNVEKISRGRFDVPHFTNKARMDKEVAAAGFRYHSYVMPAFYYQNFIQNLAARPQPDGSQGWSLPISPDAAIDMADIGELGKLVAAVFRHPEETGQGVYLLHVGSQVSFNDIIGGFKQQGIELTFSQVPVESFAKVVPGGHELAQMFAWFEAHGYFGDYTRERALAATLMGQAPTEFFEWAKSNLKLERKNDERA</sequence>
<feature type="domain" description="NmrA-like" evidence="3">
    <location>
        <begin position="5"/>
        <end position="287"/>
    </location>
</feature>
<dbReference type="Proteomes" id="UP000198654">
    <property type="component" value="Unassembled WGS sequence"/>
</dbReference>
<dbReference type="SUPFAM" id="SSF51735">
    <property type="entry name" value="NAD(P)-binding Rossmann-fold domains"/>
    <property type="match status" value="1"/>
</dbReference>
<dbReference type="Pfam" id="PF05368">
    <property type="entry name" value="NmrA"/>
    <property type="match status" value="1"/>
</dbReference>
<keyword evidence="2" id="KW-0521">NADP</keyword>
<dbReference type="CDD" id="cd05251">
    <property type="entry name" value="NmrA_like_SDR_a"/>
    <property type="match status" value="1"/>
</dbReference>
<dbReference type="PANTHER" id="PTHR42748:SF7">
    <property type="entry name" value="NMRA LIKE REDOX SENSOR 1-RELATED"/>
    <property type="match status" value="1"/>
</dbReference>